<keyword evidence="1 2" id="KW-0732">Signal</keyword>
<dbReference type="AlphaFoldDB" id="A0A150WIJ0"/>
<dbReference type="Pfam" id="PF13505">
    <property type="entry name" value="OMP_b-brl"/>
    <property type="match status" value="1"/>
</dbReference>
<feature type="domain" description="Outer membrane protein beta-barrel" evidence="3">
    <location>
        <begin position="9"/>
        <end position="184"/>
    </location>
</feature>
<evidence type="ECO:0000313" key="4">
    <source>
        <dbReference type="EMBL" id="KYG63434.1"/>
    </source>
</evidence>
<feature type="chain" id="PRO_5007572955" description="Outer membrane protein beta-barrel domain-containing protein" evidence="2">
    <location>
        <begin position="22"/>
        <end position="189"/>
    </location>
</feature>
<comment type="caution">
    <text evidence="4">The sequence shown here is derived from an EMBL/GenBank/DDBJ whole genome shotgun (WGS) entry which is preliminary data.</text>
</comment>
<evidence type="ECO:0000256" key="1">
    <source>
        <dbReference type="ARBA" id="ARBA00022729"/>
    </source>
</evidence>
<evidence type="ECO:0000256" key="2">
    <source>
        <dbReference type="SAM" id="SignalP"/>
    </source>
</evidence>
<dbReference type="Gene3D" id="2.40.160.20">
    <property type="match status" value="1"/>
</dbReference>
<evidence type="ECO:0000259" key="3">
    <source>
        <dbReference type="Pfam" id="PF13505"/>
    </source>
</evidence>
<proteinExistence type="predicted"/>
<dbReference type="EMBL" id="LUKF01000014">
    <property type="protein sequence ID" value="KYG63434.1"/>
    <property type="molecule type" value="Genomic_DNA"/>
</dbReference>
<name>A0A150WIJ0_BDEBC</name>
<protein>
    <recommendedName>
        <fullName evidence="3">Outer membrane protein beta-barrel domain-containing protein</fullName>
    </recommendedName>
</protein>
<dbReference type="InterPro" id="IPR011250">
    <property type="entry name" value="OMP/PagP_B-barrel"/>
</dbReference>
<dbReference type="InterPro" id="IPR027385">
    <property type="entry name" value="Beta-barrel_OMP"/>
</dbReference>
<dbReference type="OrthoDB" id="5293115at2"/>
<feature type="signal peptide" evidence="2">
    <location>
        <begin position="1"/>
        <end position="21"/>
    </location>
</feature>
<sequence>MKKVFSVFVLTVLFMSSPAHALYTELGLSYGRKTTTFDENNSFDSESITGSISIYFLERLALELSYTDARGLREEKANSSDPQRTTTQKSQIMGADLILVFADKKSLFQPYIKGGGAQISRFQEVKIEGQDSYTIEPENATVPSYGAGLKIQMTETFGIKLSYDVWKTPIGGGMQTDDSSVRAGITWVL</sequence>
<dbReference type="RefSeq" id="WP_063243783.1">
    <property type="nucleotide sequence ID" value="NZ_CP168967.1"/>
</dbReference>
<dbReference type="SUPFAM" id="SSF56925">
    <property type="entry name" value="OMPA-like"/>
    <property type="match status" value="1"/>
</dbReference>
<accession>A0A150WIJ0</accession>
<dbReference type="Proteomes" id="UP000075391">
    <property type="component" value="Unassembled WGS sequence"/>
</dbReference>
<organism evidence="4 5">
    <name type="scientific">Bdellovibrio bacteriovorus</name>
    <dbReference type="NCBI Taxonomy" id="959"/>
    <lineage>
        <taxon>Bacteria</taxon>
        <taxon>Pseudomonadati</taxon>
        <taxon>Bdellovibrionota</taxon>
        <taxon>Bdellovibrionia</taxon>
        <taxon>Bdellovibrionales</taxon>
        <taxon>Pseudobdellovibrionaceae</taxon>
        <taxon>Bdellovibrio</taxon>
    </lineage>
</organism>
<evidence type="ECO:0000313" key="5">
    <source>
        <dbReference type="Proteomes" id="UP000075391"/>
    </source>
</evidence>
<reference evidence="4 5" key="1">
    <citation type="submission" date="2016-03" db="EMBL/GenBank/DDBJ databases">
        <authorList>
            <person name="Ploux O."/>
        </authorList>
    </citation>
    <scope>NUCLEOTIDE SEQUENCE [LARGE SCALE GENOMIC DNA]</scope>
    <source>
        <strain evidence="4 5">BER2</strain>
    </source>
</reference>
<gene>
    <name evidence="4" type="ORF">AZI85_05230</name>
</gene>